<feature type="transmembrane region" description="Helical" evidence="7">
    <location>
        <begin position="12"/>
        <end position="30"/>
    </location>
</feature>
<keyword evidence="7" id="KW-0472">Membrane</keyword>
<feature type="domain" description="FAD/NAD(P)-binding" evidence="8">
    <location>
        <begin position="13"/>
        <end position="301"/>
    </location>
</feature>
<feature type="binding site" evidence="6">
    <location>
        <position position="292"/>
    </location>
    <ligand>
        <name>FAD</name>
        <dbReference type="ChEBI" id="CHEBI:57692"/>
    </ligand>
</feature>
<dbReference type="STRING" id="417373.GCA_001570685_00153"/>
<dbReference type="AlphaFoldDB" id="A0A0R1UPH0"/>
<evidence type="ECO:0000256" key="7">
    <source>
        <dbReference type="SAM" id="Phobius"/>
    </source>
</evidence>
<evidence type="ECO:0000259" key="8">
    <source>
        <dbReference type="Pfam" id="PF07992"/>
    </source>
</evidence>
<keyword evidence="10" id="KW-1185">Reference proteome</keyword>
<keyword evidence="7" id="KW-0812">Transmembrane</keyword>
<keyword evidence="7" id="KW-1133">Transmembrane helix</keyword>
<dbReference type="GO" id="GO:0004324">
    <property type="term" value="F:ferredoxin-NADP+ reductase activity"/>
    <property type="evidence" value="ECO:0007669"/>
    <property type="project" value="UniProtKB-UniRule"/>
</dbReference>
<feature type="binding site" evidence="6">
    <location>
        <position position="333"/>
    </location>
    <ligand>
        <name>FAD</name>
        <dbReference type="ChEBI" id="CHEBI:57692"/>
    </ligand>
</feature>
<keyword evidence="5 6" id="KW-0560">Oxidoreductase</keyword>
<evidence type="ECO:0000256" key="6">
    <source>
        <dbReference type="HAMAP-Rule" id="MF_01685"/>
    </source>
</evidence>
<organism evidence="9 10">
    <name type="scientific">Limosilactobacillus equigenerosi DSM 18793 = JCM 14505</name>
    <dbReference type="NCBI Taxonomy" id="1423742"/>
    <lineage>
        <taxon>Bacteria</taxon>
        <taxon>Bacillati</taxon>
        <taxon>Bacillota</taxon>
        <taxon>Bacilli</taxon>
        <taxon>Lactobacillales</taxon>
        <taxon>Lactobacillaceae</taxon>
        <taxon>Limosilactobacillus</taxon>
    </lineage>
</organism>
<comment type="similarity">
    <text evidence="6">Belongs to the ferredoxin--NADP reductase type 2 family.</text>
</comment>
<dbReference type="Pfam" id="PF07992">
    <property type="entry name" value="Pyr_redox_2"/>
    <property type="match status" value="1"/>
</dbReference>
<dbReference type="PRINTS" id="PR00368">
    <property type="entry name" value="FADPNR"/>
</dbReference>
<dbReference type="EC" id="1.18.1.2" evidence="6"/>
<feature type="binding site" evidence="6">
    <location>
        <position position="50"/>
    </location>
    <ligand>
        <name>FAD</name>
        <dbReference type="ChEBI" id="CHEBI:57692"/>
    </ligand>
</feature>
<feature type="binding site" evidence="6">
    <location>
        <position position="129"/>
    </location>
    <ligand>
        <name>FAD</name>
        <dbReference type="ChEBI" id="CHEBI:57692"/>
    </ligand>
</feature>
<dbReference type="Proteomes" id="UP000051084">
    <property type="component" value="Unassembled WGS sequence"/>
</dbReference>
<evidence type="ECO:0000256" key="3">
    <source>
        <dbReference type="ARBA" id="ARBA00022827"/>
    </source>
</evidence>
<keyword evidence="3 6" id="KW-0274">FAD</keyword>
<gene>
    <name evidence="9" type="ORF">FC21_GL001094</name>
</gene>
<evidence type="ECO:0000256" key="2">
    <source>
        <dbReference type="ARBA" id="ARBA00022630"/>
    </source>
</evidence>
<comment type="subunit">
    <text evidence="1 6">Homodimer.</text>
</comment>
<dbReference type="InterPro" id="IPR036188">
    <property type="entry name" value="FAD/NAD-bd_sf"/>
</dbReference>
<proteinExistence type="inferred from homology"/>
<comment type="cofactor">
    <cofactor evidence="6">
        <name>FAD</name>
        <dbReference type="ChEBI" id="CHEBI:57692"/>
    </cofactor>
    <text evidence="6">Binds 1 FAD per subunit.</text>
</comment>
<evidence type="ECO:0000256" key="1">
    <source>
        <dbReference type="ARBA" id="ARBA00011738"/>
    </source>
</evidence>
<dbReference type="GO" id="GO:0050660">
    <property type="term" value="F:flavin adenine dinucleotide binding"/>
    <property type="evidence" value="ECO:0007669"/>
    <property type="project" value="UniProtKB-UniRule"/>
</dbReference>
<dbReference type="GO" id="GO:0050661">
    <property type="term" value="F:NADP binding"/>
    <property type="evidence" value="ECO:0007669"/>
    <property type="project" value="UniProtKB-UniRule"/>
</dbReference>
<accession>A0A0R1UPH0</accession>
<sequence>MNLKRGQEKMEIYDITIIGGGPVGMFAAFYCGLHQLKAQLIEALPELGGQPQALYPEKQIWDVAGLPGVTGRELTEHLQAQLQVAPVEVVTGQTVTNVRKVAEQLFEITTAHGVTQTKQVLITLGNGSFQPRPLKIPGIETLSDEQLTYFVGEKASYQNQRVAVLGGGNSAIDLALMLNPVAKSVDLIHRRETFRALPHSVALLNESTVRQQTPYLPASVVVNDHNEVELTLKKMRSDETKSLTVDRVLVNYGFTSNNQLGDWDVALNLDHQKLVVDQQGQTSQAGIYAAGDCVTYPSRAHLMATGFGEAVTAINAMTKTIYPDRSLAMHSSSMKIRS</sequence>
<keyword evidence="4 6" id="KW-0521">NADP</keyword>
<dbReference type="InterPro" id="IPR022890">
    <property type="entry name" value="Fd--NADP_Rdtase_type_2"/>
</dbReference>
<dbReference type="InterPro" id="IPR023753">
    <property type="entry name" value="FAD/NAD-binding_dom"/>
</dbReference>
<evidence type="ECO:0000313" key="9">
    <source>
        <dbReference type="EMBL" id="KRL95047.1"/>
    </source>
</evidence>
<dbReference type="InterPro" id="IPR050097">
    <property type="entry name" value="Ferredoxin-NADP_redctase_2"/>
</dbReference>
<feature type="binding site" evidence="6">
    <location>
        <position position="42"/>
    </location>
    <ligand>
        <name>FAD</name>
        <dbReference type="ChEBI" id="CHEBI:57692"/>
    </ligand>
</feature>
<comment type="caution">
    <text evidence="6">Lacks conserved residue(s) required for the propagation of feature annotation.</text>
</comment>
<dbReference type="PANTHER" id="PTHR48105">
    <property type="entry name" value="THIOREDOXIN REDUCTASE 1-RELATED-RELATED"/>
    <property type="match status" value="1"/>
</dbReference>
<name>A0A0R1UPH0_9LACO</name>
<dbReference type="Gene3D" id="3.50.50.60">
    <property type="entry name" value="FAD/NAD(P)-binding domain"/>
    <property type="match status" value="2"/>
</dbReference>
<evidence type="ECO:0000256" key="4">
    <source>
        <dbReference type="ARBA" id="ARBA00022857"/>
    </source>
</evidence>
<dbReference type="SUPFAM" id="SSF51905">
    <property type="entry name" value="FAD/NAD(P)-binding domain"/>
    <property type="match status" value="1"/>
</dbReference>
<reference evidence="9 10" key="1">
    <citation type="journal article" date="2015" name="Genome Announc.">
        <title>Expanding the biotechnology potential of lactobacilli through comparative genomics of 213 strains and associated genera.</title>
        <authorList>
            <person name="Sun Z."/>
            <person name="Harris H.M."/>
            <person name="McCann A."/>
            <person name="Guo C."/>
            <person name="Argimon S."/>
            <person name="Zhang W."/>
            <person name="Yang X."/>
            <person name="Jeffery I.B."/>
            <person name="Cooney J.C."/>
            <person name="Kagawa T.F."/>
            <person name="Liu W."/>
            <person name="Song Y."/>
            <person name="Salvetti E."/>
            <person name="Wrobel A."/>
            <person name="Rasinkangas P."/>
            <person name="Parkhill J."/>
            <person name="Rea M.C."/>
            <person name="O'Sullivan O."/>
            <person name="Ritari J."/>
            <person name="Douillard F.P."/>
            <person name="Paul Ross R."/>
            <person name="Yang R."/>
            <person name="Briner A.E."/>
            <person name="Felis G.E."/>
            <person name="de Vos W.M."/>
            <person name="Barrangou R."/>
            <person name="Klaenhammer T.R."/>
            <person name="Caufield P.W."/>
            <person name="Cui Y."/>
            <person name="Zhang H."/>
            <person name="O'Toole P.W."/>
        </authorList>
    </citation>
    <scope>NUCLEOTIDE SEQUENCE [LARGE SCALE GENOMIC DNA]</scope>
    <source>
        <strain evidence="9 10">DSM 18793</strain>
    </source>
</reference>
<comment type="catalytic activity">
    <reaction evidence="6">
        <text>2 reduced [2Fe-2S]-[ferredoxin] + NADP(+) + H(+) = 2 oxidized [2Fe-2S]-[ferredoxin] + NADPH</text>
        <dbReference type="Rhea" id="RHEA:20125"/>
        <dbReference type="Rhea" id="RHEA-COMP:10000"/>
        <dbReference type="Rhea" id="RHEA-COMP:10001"/>
        <dbReference type="ChEBI" id="CHEBI:15378"/>
        <dbReference type="ChEBI" id="CHEBI:33737"/>
        <dbReference type="ChEBI" id="CHEBI:33738"/>
        <dbReference type="ChEBI" id="CHEBI:57783"/>
        <dbReference type="ChEBI" id="CHEBI:58349"/>
        <dbReference type="EC" id="1.18.1.2"/>
    </reaction>
</comment>
<evidence type="ECO:0000313" key="10">
    <source>
        <dbReference type="Proteomes" id="UP000051084"/>
    </source>
</evidence>
<dbReference type="PRINTS" id="PR00469">
    <property type="entry name" value="PNDRDTASEII"/>
</dbReference>
<dbReference type="EMBL" id="AZGC01000026">
    <property type="protein sequence ID" value="KRL95047.1"/>
    <property type="molecule type" value="Genomic_DNA"/>
</dbReference>
<feature type="binding site" evidence="6">
    <location>
        <position position="55"/>
    </location>
    <ligand>
        <name>FAD</name>
        <dbReference type="ChEBI" id="CHEBI:57692"/>
    </ligand>
</feature>
<protein>
    <recommendedName>
        <fullName evidence="6">Ferredoxin--NADP reductase</fullName>
        <shortName evidence="6">FNR</shortName>
        <shortName evidence="6">Fd-NADP(+) reductase</shortName>
        <ecNumber evidence="6">1.18.1.2</ecNumber>
    </recommendedName>
</protein>
<feature type="binding site" evidence="6">
    <location>
        <position position="95"/>
    </location>
    <ligand>
        <name>FAD</name>
        <dbReference type="ChEBI" id="CHEBI:57692"/>
    </ligand>
</feature>
<keyword evidence="2 6" id="KW-0285">Flavoprotein</keyword>
<evidence type="ECO:0000256" key="5">
    <source>
        <dbReference type="ARBA" id="ARBA00023002"/>
    </source>
</evidence>
<dbReference type="PATRIC" id="fig|1423742.4.peg.1136"/>
<comment type="caution">
    <text evidence="9">The sequence shown here is derived from an EMBL/GenBank/DDBJ whole genome shotgun (WGS) entry which is preliminary data.</text>
</comment>
<dbReference type="HAMAP" id="MF_01685">
    <property type="entry name" value="FENR2"/>
    <property type="match status" value="1"/>
</dbReference>